<dbReference type="Proteomes" id="UP000799755">
    <property type="component" value="Unassembled WGS sequence"/>
</dbReference>
<evidence type="ECO:0000313" key="1">
    <source>
        <dbReference type="EMBL" id="KAF2469111.1"/>
    </source>
</evidence>
<reference evidence="1" key="1">
    <citation type="journal article" date="2020" name="Stud. Mycol.">
        <title>101 Dothideomycetes genomes: a test case for predicting lifestyles and emergence of pathogens.</title>
        <authorList>
            <person name="Haridas S."/>
            <person name="Albert R."/>
            <person name="Binder M."/>
            <person name="Bloem J."/>
            <person name="Labutti K."/>
            <person name="Salamov A."/>
            <person name="Andreopoulos B."/>
            <person name="Baker S."/>
            <person name="Barry K."/>
            <person name="Bills G."/>
            <person name="Bluhm B."/>
            <person name="Cannon C."/>
            <person name="Castanera R."/>
            <person name="Culley D."/>
            <person name="Daum C."/>
            <person name="Ezra D."/>
            <person name="Gonzalez J."/>
            <person name="Henrissat B."/>
            <person name="Kuo A."/>
            <person name="Liang C."/>
            <person name="Lipzen A."/>
            <person name="Lutzoni F."/>
            <person name="Magnuson J."/>
            <person name="Mondo S."/>
            <person name="Nolan M."/>
            <person name="Ohm R."/>
            <person name="Pangilinan J."/>
            <person name="Park H.-J."/>
            <person name="Ramirez L."/>
            <person name="Alfaro M."/>
            <person name="Sun H."/>
            <person name="Tritt A."/>
            <person name="Yoshinaga Y."/>
            <person name="Zwiers L.-H."/>
            <person name="Turgeon B."/>
            <person name="Goodwin S."/>
            <person name="Spatafora J."/>
            <person name="Crous P."/>
            <person name="Grigoriev I."/>
        </authorList>
    </citation>
    <scope>NUCLEOTIDE SEQUENCE</scope>
    <source>
        <strain evidence="1">ATCC 200398</strain>
    </source>
</reference>
<feature type="non-terminal residue" evidence="1">
    <location>
        <position position="1"/>
    </location>
</feature>
<keyword evidence="2" id="KW-1185">Reference proteome</keyword>
<protein>
    <submittedName>
        <fullName evidence="1">Uncharacterized protein</fullName>
    </submittedName>
</protein>
<feature type="non-terminal residue" evidence="1">
    <location>
        <position position="180"/>
    </location>
</feature>
<sequence>YAGSILFLASLAFAKTSLCASFLALSPDERHRKVTYSLGGLIILWAISSIFTAVFQCGPKLPWNTDHSKCINEKAFLEYSGATNALTDLLLVCLPVWIIYPLQMPIKTRLTVISFFISRILVIVATIFQMIYTRRLFTHNWTHASVTYLLCTQILQLLSISTVCVAYFWPFMKSLRSGLM</sequence>
<organism evidence="1 2">
    <name type="scientific">Lindgomyces ingoldianus</name>
    <dbReference type="NCBI Taxonomy" id="673940"/>
    <lineage>
        <taxon>Eukaryota</taxon>
        <taxon>Fungi</taxon>
        <taxon>Dikarya</taxon>
        <taxon>Ascomycota</taxon>
        <taxon>Pezizomycotina</taxon>
        <taxon>Dothideomycetes</taxon>
        <taxon>Pleosporomycetidae</taxon>
        <taxon>Pleosporales</taxon>
        <taxon>Lindgomycetaceae</taxon>
        <taxon>Lindgomyces</taxon>
    </lineage>
</organism>
<accession>A0ACB6QQB5</accession>
<evidence type="ECO:0000313" key="2">
    <source>
        <dbReference type="Proteomes" id="UP000799755"/>
    </source>
</evidence>
<name>A0ACB6QQB5_9PLEO</name>
<comment type="caution">
    <text evidence="1">The sequence shown here is derived from an EMBL/GenBank/DDBJ whole genome shotgun (WGS) entry which is preliminary data.</text>
</comment>
<gene>
    <name evidence="1" type="ORF">BDR25DRAFT_170427</name>
</gene>
<proteinExistence type="predicted"/>
<dbReference type="EMBL" id="MU003513">
    <property type="protein sequence ID" value="KAF2469111.1"/>
    <property type="molecule type" value="Genomic_DNA"/>
</dbReference>